<dbReference type="PANTHER" id="PTHR21029">
    <property type="entry name" value="R-SEVEN BINDING PROTEIN (R7BP) HOMOLOG"/>
    <property type="match status" value="1"/>
</dbReference>
<reference evidence="3" key="2">
    <citation type="submission" date="2025-09" db="UniProtKB">
        <authorList>
            <consortium name="Ensembl"/>
        </authorList>
    </citation>
    <scope>IDENTIFICATION</scope>
</reference>
<name>A0A673JFU7_9TELE</name>
<accession>A0A673JFU7</accession>
<keyword evidence="4" id="KW-1185">Reference proteome</keyword>
<dbReference type="AlphaFoldDB" id="A0A673JFU7"/>
<evidence type="ECO:0000313" key="4">
    <source>
        <dbReference type="Proteomes" id="UP000472270"/>
    </source>
</evidence>
<comment type="similarity">
    <text evidence="1">Belongs to the RGS7BP/RGS9BP family.</text>
</comment>
<dbReference type="GO" id="GO:0009968">
    <property type="term" value="P:negative regulation of signal transduction"/>
    <property type="evidence" value="ECO:0007669"/>
    <property type="project" value="UniProtKB-KW"/>
</dbReference>
<dbReference type="Ensembl" id="ENSSRHT00000050403.1">
    <property type="protein sequence ID" value="ENSSRHP00000049021.1"/>
    <property type="gene ID" value="ENSSRHG00000024680.1"/>
</dbReference>
<protein>
    <submittedName>
        <fullName evidence="3">Zgc:109913</fullName>
    </submittedName>
</protein>
<sequence>MSRWRQSVVEIQTRKRQVNECERAQAALSKVTACFQQMATSLGSNMDGSFLREESWPYSIMPHSKRLHRRLLSLLIEMEQGQEDKEQVERLWVIFLSSLENFQQDLKKVKVLQEIFPLTQRKDRQALVNTGYVGGTSEVAARAAMVQTPWLSVEETASPDLKNHIVEIDVLLEEMFQRVNVPLWSVEPTQPSWLEGVSTQDGGKNFDIMISSARYSGMSLKTGLYKSFGKKNIGERTNTRRLAEVSPTDVITLRNRTVKTTRNFPKAMKSDGFL</sequence>
<proteinExistence type="inferred from homology"/>
<keyword evidence="2" id="KW-0734">Signal transduction inhibitor</keyword>
<organism evidence="3 4">
    <name type="scientific">Sinocyclocheilus rhinocerous</name>
    <dbReference type="NCBI Taxonomy" id="307959"/>
    <lineage>
        <taxon>Eukaryota</taxon>
        <taxon>Metazoa</taxon>
        <taxon>Chordata</taxon>
        <taxon>Craniata</taxon>
        <taxon>Vertebrata</taxon>
        <taxon>Euteleostomi</taxon>
        <taxon>Actinopterygii</taxon>
        <taxon>Neopterygii</taxon>
        <taxon>Teleostei</taxon>
        <taxon>Ostariophysi</taxon>
        <taxon>Cypriniformes</taxon>
        <taxon>Cyprinidae</taxon>
        <taxon>Cyprininae</taxon>
        <taxon>Sinocyclocheilus</taxon>
    </lineage>
</organism>
<evidence type="ECO:0000256" key="2">
    <source>
        <dbReference type="ARBA" id="ARBA00022700"/>
    </source>
</evidence>
<dbReference type="InterPro" id="IPR026512">
    <property type="entry name" value="RGS7BP/RGS9BP"/>
</dbReference>
<reference evidence="3" key="1">
    <citation type="submission" date="2025-08" db="UniProtKB">
        <authorList>
            <consortium name="Ensembl"/>
        </authorList>
    </citation>
    <scope>IDENTIFICATION</scope>
</reference>
<evidence type="ECO:0000256" key="1">
    <source>
        <dbReference type="ARBA" id="ARBA00007457"/>
    </source>
</evidence>
<dbReference type="Proteomes" id="UP000472270">
    <property type="component" value="Unassembled WGS sequence"/>
</dbReference>
<evidence type="ECO:0000313" key="3">
    <source>
        <dbReference type="Ensembl" id="ENSSRHP00000049021.1"/>
    </source>
</evidence>